<sequence>MNELTNKLIRRWKSYRNQKMLQSPYSARYAFVGVGNHALQNLYPVLQYLGIRLKYICCKTPGKLQQVEQRFNVAATTSLDDVLNDDEVKGVFVCVSPESHFHICKRIIEAGKYLFVEKPPCQTITELESLIGLDVKQKVVVGMQKRYSPYIQTLKEKLKSHDMISYNMVYRTGAYSEGNPYTDLFIHAVDLSVFLFGKVEIRDFQLRERNGAATIQMLLSHGNVMGFIELSTAFSWSNPEEKLRINTTEGEYRLIGMERLCHYPHPKKCLGVPLEKIGIHTVSEQIIAERNNFNPLLVNNQLYSQGFLSEIQAFAEFVECSGKNYSPLSNLKETYRIMDAIQNE</sequence>
<organism evidence="1 2">
    <name type="scientific">Lepagella muris</name>
    <dbReference type="NCBI Taxonomy" id="3032870"/>
    <lineage>
        <taxon>Bacteria</taxon>
        <taxon>Pseudomonadati</taxon>
        <taxon>Bacteroidota</taxon>
        <taxon>Bacteroidia</taxon>
        <taxon>Bacteroidales</taxon>
        <taxon>Muribaculaceae</taxon>
        <taxon>Lepagella</taxon>
    </lineage>
</organism>
<reference evidence="1" key="1">
    <citation type="submission" date="2019-04" db="EMBL/GenBank/DDBJ databases">
        <title>Microbes associate with the intestines of laboratory mice.</title>
        <authorList>
            <person name="Navarre W."/>
            <person name="Wong E."/>
            <person name="Huang K."/>
            <person name="Tropini C."/>
            <person name="Ng K."/>
            <person name="Yu B."/>
        </authorList>
    </citation>
    <scope>NUCLEOTIDE SEQUENCE</scope>
    <source>
        <strain evidence="1">NM04_E33</strain>
    </source>
</reference>
<keyword evidence="2" id="KW-1185">Reference proteome</keyword>
<comment type="caution">
    <text evidence="1">The sequence shown here is derived from an EMBL/GenBank/DDBJ whole genome shotgun (WGS) entry which is preliminary data.</text>
</comment>
<dbReference type="EMBL" id="SRYB01000003">
    <property type="protein sequence ID" value="TGY80293.1"/>
    <property type="molecule type" value="Genomic_DNA"/>
</dbReference>
<proteinExistence type="predicted"/>
<evidence type="ECO:0000313" key="2">
    <source>
        <dbReference type="Proteomes" id="UP000306319"/>
    </source>
</evidence>
<dbReference type="Proteomes" id="UP000306319">
    <property type="component" value="Unassembled WGS sequence"/>
</dbReference>
<evidence type="ECO:0000313" key="1">
    <source>
        <dbReference type="EMBL" id="TGY80293.1"/>
    </source>
</evidence>
<gene>
    <name evidence="1" type="ORF">E5331_03385</name>
</gene>
<name>A0AC61RHW2_9BACT</name>
<accession>A0AC61RHW2</accession>
<protein>
    <submittedName>
        <fullName evidence="1">Gfo/Idh/MocA family oxidoreductase</fullName>
    </submittedName>
</protein>